<reference evidence="3 4" key="1">
    <citation type="journal article" date="2019" name="Nat. Ecol. Evol.">
        <title>Megaphylogeny resolves global patterns of mushroom evolution.</title>
        <authorList>
            <person name="Varga T."/>
            <person name="Krizsan K."/>
            <person name="Foldi C."/>
            <person name="Dima B."/>
            <person name="Sanchez-Garcia M."/>
            <person name="Sanchez-Ramirez S."/>
            <person name="Szollosi G.J."/>
            <person name="Szarkandi J.G."/>
            <person name="Papp V."/>
            <person name="Albert L."/>
            <person name="Andreopoulos W."/>
            <person name="Angelini C."/>
            <person name="Antonin V."/>
            <person name="Barry K.W."/>
            <person name="Bougher N.L."/>
            <person name="Buchanan P."/>
            <person name="Buyck B."/>
            <person name="Bense V."/>
            <person name="Catcheside P."/>
            <person name="Chovatia M."/>
            <person name="Cooper J."/>
            <person name="Damon W."/>
            <person name="Desjardin D."/>
            <person name="Finy P."/>
            <person name="Geml J."/>
            <person name="Haridas S."/>
            <person name="Hughes K."/>
            <person name="Justo A."/>
            <person name="Karasinski D."/>
            <person name="Kautmanova I."/>
            <person name="Kiss B."/>
            <person name="Kocsube S."/>
            <person name="Kotiranta H."/>
            <person name="LaButti K.M."/>
            <person name="Lechner B.E."/>
            <person name="Liimatainen K."/>
            <person name="Lipzen A."/>
            <person name="Lukacs Z."/>
            <person name="Mihaltcheva S."/>
            <person name="Morgado L.N."/>
            <person name="Niskanen T."/>
            <person name="Noordeloos M.E."/>
            <person name="Ohm R.A."/>
            <person name="Ortiz-Santana B."/>
            <person name="Ovrebo C."/>
            <person name="Racz N."/>
            <person name="Riley R."/>
            <person name="Savchenko A."/>
            <person name="Shiryaev A."/>
            <person name="Soop K."/>
            <person name="Spirin V."/>
            <person name="Szebenyi C."/>
            <person name="Tomsovsky M."/>
            <person name="Tulloss R.E."/>
            <person name="Uehling J."/>
            <person name="Grigoriev I.V."/>
            <person name="Vagvolgyi C."/>
            <person name="Papp T."/>
            <person name="Martin F.M."/>
            <person name="Miettinen O."/>
            <person name="Hibbett D.S."/>
            <person name="Nagy L.G."/>
        </authorList>
    </citation>
    <scope>NUCLEOTIDE SEQUENCE [LARGE SCALE GENOMIC DNA]</scope>
    <source>
        <strain evidence="3 4">CBS 166.37</strain>
    </source>
</reference>
<protein>
    <recommendedName>
        <fullName evidence="2">DUF6534 domain-containing protein</fullName>
    </recommendedName>
</protein>
<dbReference type="OrthoDB" id="2536347at2759"/>
<organism evidence="3 4">
    <name type="scientific">Crucibulum laeve</name>
    <dbReference type="NCBI Taxonomy" id="68775"/>
    <lineage>
        <taxon>Eukaryota</taxon>
        <taxon>Fungi</taxon>
        <taxon>Dikarya</taxon>
        <taxon>Basidiomycota</taxon>
        <taxon>Agaricomycotina</taxon>
        <taxon>Agaricomycetes</taxon>
        <taxon>Agaricomycetidae</taxon>
        <taxon>Agaricales</taxon>
        <taxon>Agaricineae</taxon>
        <taxon>Nidulariaceae</taxon>
        <taxon>Crucibulum</taxon>
    </lineage>
</organism>
<gene>
    <name evidence="3" type="ORF">BDQ12DRAFT_710646</name>
</gene>
<feature type="transmembrane region" description="Helical" evidence="1">
    <location>
        <begin position="108"/>
        <end position="129"/>
    </location>
</feature>
<keyword evidence="4" id="KW-1185">Reference proteome</keyword>
<sequence>MNIMNVGCPSDAALFDKLENSPAALASSIVNSIDYYRSSLDIYSTSDFKEYLHPKFDKWTMKTLAYGIFAIEFIQTCLGVHDALASYLPIFEPHDHVLGMKALNNMHLLWLTVPILGGFADLISVGFTGQCFFAYRLYLLSGAHILPGIIVLLWNGFSATCDLLIALCMIYQLLNSETGFHKTHIMLNKLIRITIETGFVTATAAVANAILYIGFRATPDISSYFAIPAISIGKLYAITLFVIINSRLNVVGGRYSQTDPISTILDGGVQRLNWSKSGHELESGTEIRIERHLIQQTWTDDSRWGFNSMKRHSKKNSELLPESQILAAHRSTQSLMTT</sequence>
<evidence type="ECO:0000313" key="4">
    <source>
        <dbReference type="Proteomes" id="UP000308652"/>
    </source>
</evidence>
<dbReference type="Pfam" id="PF20152">
    <property type="entry name" value="DUF6534"/>
    <property type="match status" value="1"/>
</dbReference>
<dbReference type="PANTHER" id="PTHR40465:SF1">
    <property type="entry name" value="DUF6534 DOMAIN-CONTAINING PROTEIN"/>
    <property type="match status" value="1"/>
</dbReference>
<dbReference type="InterPro" id="IPR045339">
    <property type="entry name" value="DUF6534"/>
</dbReference>
<dbReference type="PANTHER" id="PTHR40465">
    <property type="entry name" value="CHROMOSOME 1, WHOLE GENOME SHOTGUN SEQUENCE"/>
    <property type="match status" value="1"/>
</dbReference>
<proteinExistence type="predicted"/>
<feature type="domain" description="DUF6534" evidence="2">
    <location>
        <begin position="158"/>
        <end position="247"/>
    </location>
</feature>
<evidence type="ECO:0000256" key="1">
    <source>
        <dbReference type="SAM" id="Phobius"/>
    </source>
</evidence>
<dbReference type="AlphaFoldDB" id="A0A5C3MCM1"/>
<feature type="transmembrane region" description="Helical" evidence="1">
    <location>
        <begin position="195"/>
        <end position="215"/>
    </location>
</feature>
<dbReference type="Proteomes" id="UP000308652">
    <property type="component" value="Unassembled WGS sequence"/>
</dbReference>
<evidence type="ECO:0000259" key="2">
    <source>
        <dbReference type="Pfam" id="PF20152"/>
    </source>
</evidence>
<keyword evidence="1" id="KW-0472">Membrane</keyword>
<keyword evidence="1" id="KW-0812">Transmembrane</keyword>
<name>A0A5C3MCM1_9AGAR</name>
<accession>A0A5C3MCM1</accession>
<evidence type="ECO:0000313" key="3">
    <source>
        <dbReference type="EMBL" id="TFK41598.1"/>
    </source>
</evidence>
<dbReference type="STRING" id="68775.A0A5C3MCM1"/>
<dbReference type="EMBL" id="ML213594">
    <property type="protein sequence ID" value="TFK41598.1"/>
    <property type="molecule type" value="Genomic_DNA"/>
</dbReference>
<keyword evidence="1" id="KW-1133">Transmembrane helix</keyword>
<feature type="transmembrane region" description="Helical" evidence="1">
    <location>
        <begin position="221"/>
        <end position="244"/>
    </location>
</feature>